<evidence type="ECO:0000313" key="7">
    <source>
        <dbReference type="RefSeq" id="XP_033793341.1"/>
    </source>
</evidence>
<dbReference type="InterPro" id="IPR017212">
    <property type="entry name" value="CLHC1"/>
</dbReference>
<sequence length="553" mass="64217">MDPEQNYVLYRNIFDKVIEYVTSYKNILTTIKQEYDKFIEALKRGQKESFYLQGKLKTLTFEPTTFVYYRQRADQLKEKIKIIEKDSSKIQKELQDIRDVKVWKSKREEKVLLKKKTVNLKRPIPGMTLEQCFDMNALDKRKKLLEKQVLRLKTELKLRYVSIIVKPDYEEKMKLVLNQISKAESMNKELLVGYQKRRLVLDAITAWTKTDRRVKLSEFISEMIMKHDNLQDASRLYGDQITAEWDYLEDDSGTMKEGTVLLQCVERFNELFDHGQYEVAAVFAANCPRGILRTAATMEKFKAAAVVKEKSPPLLLYFEAIINSSTAVKHPLNAAMTLEGIQCALSHKRLDLVMHWITQQRLTFSEALGDVILDYGEKEPRSRAKCLALAQIIYMYCNVHRKAGFCMCLQGQIYGVMEYINMCKQFSLDDLLFLMKNCPSADLIHRLVQEWNGKPPALSMGLTVLSLIFDDHKEEGFQLLEQIHTLGEDVLENVILSDVICTLEGWTEIAKECSDHKHIDLSEKIISILKSQDEVWEILSSEEDAKLMEHVFL</sequence>
<dbReference type="RefSeq" id="XP_033793340.1">
    <property type="nucleotide sequence ID" value="XM_033937449.1"/>
</dbReference>
<gene>
    <name evidence="5 6 7 8 9" type="primary">CLHC1</name>
</gene>
<dbReference type="InterPro" id="IPR012331">
    <property type="entry name" value="Clathrin_H-chain_linker"/>
</dbReference>
<evidence type="ECO:0000313" key="4">
    <source>
        <dbReference type="Proteomes" id="UP000515159"/>
    </source>
</evidence>
<evidence type="ECO:0000313" key="5">
    <source>
        <dbReference type="RefSeq" id="XP_033793339.1"/>
    </source>
</evidence>
<evidence type="ECO:0000313" key="9">
    <source>
        <dbReference type="RefSeq" id="XP_033793343.1"/>
    </source>
</evidence>
<reference evidence="5 6" key="1">
    <citation type="submission" date="2025-04" db="UniProtKB">
        <authorList>
            <consortium name="RefSeq"/>
        </authorList>
    </citation>
    <scope>IDENTIFICATION</scope>
</reference>
<keyword evidence="4" id="KW-1185">Reference proteome</keyword>
<dbReference type="GeneID" id="117357131"/>
<dbReference type="InterPro" id="IPR016024">
    <property type="entry name" value="ARM-type_fold"/>
</dbReference>
<dbReference type="PIRSF" id="PIRSF037469">
    <property type="entry name" value="Clathrin_H-chain-rel"/>
    <property type="match status" value="1"/>
</dbReference>
<evidence type="ECO:0000313" key="6">
    <source>
        <dbReference type="RefSeq" id="XP_033793340.1"/>
    </source>
</evidence>
<evidence type="ECO:0000256" key="1">
    <source>
        <dbReference type="ARBA" id="ARBA00023054"/>
    </source>
</evidence>
<organism evidence="4 9">
    <name type="scientific">Geotrypetes seraphini</name>
    <name type="common">Gaboon caecilian</name>
    <name type="synonym">Caecilia seraphini</name>
    <dbReference type="NCBI Taxonomy" id="260995"/>
    <lineage>
        <taxon>Eukaryota</taxon>
        <taxon>Metazoa</taxon>
        <taxon>Chordata</taxon>
        <taxon>Craniata</taxon>
        <taxon>Vertebrata</taxon>
        <taxon>Euteleostomi</taxon>
        <taxon>Amphibia</taxon>
        <taxon>Gymnophiona</taxon>
        <taxon>Geotrypetes</taxon>
    </lineage>
</organism>
<dbReference type="Gene3D" id="1.25.40.30">
    <property type="match status" value="1"/>
</dbReference>
<feature type="domain" description="Translin-associated factor X-interacting protein 1 N-terminal" evidence="3">
    <location>
        <begin position="4"/>
        <end position="98"/>
    </location>
</feature>
<accession>A0A6P8R068</accession>
<evidence type="ECO:0000313" key="8">
    <source>
        <dbReference type="RefSeq" id="XP_033793342.1"/>
    </source>
</evidence>
<protein>
    <recommendedName>
        <fullName evidence="2">Clathrin heavy chain linker domain-containing protein 1</fullName>
    </recommendedName>
</protein>
<dbReference type="RefSeq" id="XP_033793341.1">
    <property type="nucleotide sequence ID" value="XM_033937450.1"/>
</dbReference>
<evidence type="ECO:0000259" key="3">
    <source>
        <dbReference type="Pfam" id="PF15739"/>
    </source>
</evidence>
<dbReference type="Pfam" id="PF15739">
    <property type="entry name" value="TSNAXIP1_N"/>
    <property type="match status" value="1"/>
</dbReference>
<dbReference type="InterPro" id="IPR032755">
    <property type="entry name" value="TSNAXIP1_N"/>
</dbReference>
<dbReference type="CTD" id="130162"/>
<dbReference type="KEGG" id="gsh:117357131"/>
<dbReference type="AlphaFoldDB" id="A0A6P8R068"/>
<name>A0A6P8R068_GEOSA</name>
<dbReference type="Proteomes" id="UP000515159">
    <property type="component" value="Chromosome 3"/>
</dbReference>
<dbReference type="OrthoDB" id="2113814at2759"/>
<dbReference type="PANTHER" id="PTHR10292">
    <property type="entry name" value="CLATHRIN HEAVY CHAIN RELATED"/>
    <property type="match status" value="1"/>
</dbReference>
<dbReference type="RefSeq" id="XP_033793339.1">
    <property type="nucleotide sequence ID" value="XM_033937448.1"/>
</dbReference>
<dbReference type="PANTHER" id="PTHR10292:SF11">
    <property type="entry name" value="CLATHRIN HEAVY CHAIN LINKER DOMAIN-CONTAINING PROTEIN 1"/>
    <property type="match status" value="1"/>
</dbReference>
<keyword evidence="1" id="KW-0175">Coiled coil</keyword>
<dbReference type="RefSeq" id="XP_033793343.1">
    <property type="nucleotide sequence ID" value="XM_033937452.1"/>
</dbReference>
<dbReference type="Pfam" id="PF13838">
    <property type="entry name" value="Clathrin_H_link"/>
    <property type="match status" value="1"/>
</dbReference>
<dbReference type="SUPFAM" id="SSF48371">
    <property type="entry name" value="ARM repeat"/>
    <property type="match status" value="1"/>
</dbReference>
<dbReference type="RefSeq" id="XP_033793342.1">
    <property type="nucleotide sequence ID" value="XM_033937451.1"/>
</dbReference>
<evidence type="ECO:0000256" key="2">
    <source>
        <dbReference type="PIRNR" id="PIRNR037469"/>
    </source>
</evidence>
<proteinExistence type="predicted"/>